<proteinExistence type="predicted"/>
<comment type="caution">
    <text evidence="2">The sequence shown here is derived from an EMBL/GenBank/DDBJ whole genome shotgun (WGS) entry which is preliminary data.</text>
</comment>
<evidence type="ECO:0008006" key="4">
    <source>
        <dbReference type="Google" id="ProtNLM"/>
    </source>
</evidence>
<evidence type="ECO:0000313" key="3">
    <source>
        <dbReference type="Proteomes" id="UP001560573"/>
    </source>
</evidence>
<organism evidence="2 3">
    <name type="scientific">Danxiaibacter flavus</name>
    <dbReference type="NCBI Taxonomy" id="3049108"/>
    <lineage>
        <taxon>Bacteria</taxon>
        <taxon>Pseudomonadati</taxon>
        <taxon>Bacteroidota</taxon>
        <taxon>Chitinophagia</taxon>
        <taxon>Chitinophagales</taxon>
        <taxon>Chitinophagaceae</taxon>
        <taxon>Danxiaibacter</taxon>
    </lineage>
</organism>
<protein>
    <recommendedName>
        <fullName evidence="4">Outer membrane protein/protective antigen OMA87</fullName>
    </recommendedName>
</protein>
<gene>
    <name evidence="2" type="ORF">QTN47_05745</name>
</gene>
<dbReference type="RefSeq" id="WP_369328388.1">
    <property type="nucleotide sequence ID" value="NZ_JAULBC010000002.1"/>
</dbReference>
<dbReference type="EMBL" id="JAULBC010000002">
    <property type="protein sequence ID" value="MEX6686985.1"/>
    <property type="molecule type" value="Genomic_DNA"/>
</dbReference>
<accession>A0ABV3ZBW8</accession>
<feature type="chain" id="PRO_5045493894" description="Outer membrane protein/protective antigen OMA87" evidence="1">
    <location>
        <begin position="28"/>
        <end position="617"/>
    </location>
</feature>
<evidence type="ECO:0000313" key="2">
    <source>
        <dbReference type="EMBL" id="MEX6686985.1"/>
    </source>
</evidence>
<name>A0ABV3ZBW8_9BACT</name>
<sequence>MKISFTYISRFALVYLVSFLCFSISRAQEKDTTKPEKKKNNIFDFAVNAITRSTPDSTTELINAKSEKPYLPYEGKIIRHIRVRTFGFETTFQDTTQSSNYFGTRILNHLHRNSREWVIRNNLFVKERTPVNAYMMADNERYLRSLEFMQDARILIRPIENNPDSVDVEVATKDLFSIVGEVTQFSPEQFKGRIADANVLGMGQKVQLSVLWDQLRTPTFGYNLLYSKNNIANSFVNASVAYGTINPNLQGAAWNEQGWMVRFDRPLASQYLHVAGSAAVLQGESFNLYNISDTLFYKYKYRTYDAWIGYNIGVRKYLHNINVKGRQFVAIRFLNTNFLESPEQVKGQLIQKFNTTKAVLGSFTLFRQNFFKTNYLYGFGTTEDVPYGYNVAFTGGWYQQSFLNRGYAGVDANRYIVTKKKDIIQYFGRACTFINQGELQDASVMLGGSMFSRLFVRDNVKLRQYMRLTYAQQFSRMGIDPLSLSNTFGIRYFSSDSTLGDQRLSLHSETYLFLKYKVFGFKFAPFVFGDAAVITPENEKFAKSGVFYGLGGGVRTRNENLVFGTMELRFIFFPRKAEMADSFKLEFTTNLNFRYNSSYVKAPDIIQLNNDPNNSVF</sequence>
<keyword evidence="3" id="KW-1185">Reference proteome</keyword>
<feature type="signal peptide" evidence="1">
    <location>
        <begin position="1"/>
        <end position="27"/>
    </location>
</feature>
<keyword evidence="1" id="KW-0732">Signal</keyword>
<dbReference type="Proteomes" id="UP001560573">
    <property type="component" value="Unassembled WGS sequence"/>
</dbReference>
<reference evidence="2 3" key="1">
    <citation type="submission" date="2023-07" db="EMBL/GenBank/DDBJ databases">
        <authorList>
            <person name="Lian W.-H."/>
        </authorList>
    </citation>
    <scope>NUCLEOTIDE SEQUENCE [LARGE SCALE GENOMIC DNA]</scope>
    <source>
        <strain evidence="2 3">SYSU DXS3180</strain>
    </source>
</reference>
<evidence type="ECO:0000256" key="1">
    <source>
        <dbReference type="SAM" id="SignalP"/>
    </source>
</evidence>